<evidence type="ECO:0000256" key="1">
    <source>
        <dbReference type="ARBA" id="ARBA00001947"/>
    </source>
</evidence>
<dbReference type="NCBIfam" id="TIGR01354">
    <property type="entry name" value="cyt_deam_tetra"/>
    <property type="match status" value="1"/>
</dbReference>
<comment type="catalytic activity">
    <reaction evidence="10 15">
        <text>2'-deoxycytidine + H2O + H(+) = 2'-deoxyuridine + NH4(+)</text>
        <dbReference type="Rhea" id="RHEA:13433"/>
        <dbReference type="ChEBI" id="CHEBI:15377"/>
        <dbReference type="ChEBI" id="CHEBI:15378"/>
        <dbReference type="ChEBI" id="CHEBI:15698"/>
        <dbReference type="ChEBI" id="CHEBI:16450"/>
        <dbReference type="ChEBI" id="CHEBI:28938"/>
        <dbReference type="EC" id="3.5.4.5"/>
    </reaction>
</comment>
<dbReference type="NCBIfam" id="NF004064">
    <property type="entry name" value="PRK05578.1"/>
    <property type="match status" value="1"/>
</dbReference>
<dbReference type="GO" id="GO:0008270">
    <property type="term" value="F:zinc ion binding"/>
    <property type="evidence" value="ECO:0007669"/>
    <property type="project" value="UniProtKB-UniRule"/>
</dbReference>
<evidence type="ECO:0000313" key="18">
    <source>
        <dbReference type="Proteomes" id="UP000027037"/>
    </source>
</evidence>
<evidence type="ECO:0000256" key="2">
    <source>
        <dbReference type="ARBA" id="ARBA00003949"/>
    </source>
</evidence>
<dbReference type="Pfam" id="PF00383">
    <property type="entry name" value="dCMP_cyt_deam_1"/>
    <property type="match status" value="1"/>
</dbReference>
<dbReference type="PROSITE" id="PS00903">
    <property type="entry name" value="CYT_DCMP_DEAMINASES_1"/>
    <property type="match status" value="1"/>
</dbReference>
<protein>
    <recommendedName>
        <fullName evidence="5 15">Cytidine deaminase</fullName>
        <ecNumber evidence="4 15">3.5.4.5</ecNumber>
    </recommendedName>
    <alternativeName>
        <fullName evidence="9 15">Cytidine aminohydrolase</fullName>
    </alternativeName>
</protein>
<keyword evidence="6 14" id="KW-0479">Metal-binding</keyword>
<evidence type="ECO:0000313" key="17">
    <source>
        <dbReference type="EMBL" id="KCZ54289.1"/>
    </source>
</evidence>
<keyword evidence="8 14" id="KW-0862">Zinc</keyword>
<dbReference type="Proteomes" id="UP000027037">
    <property type="component" value="Unassembled WGS sequence"/>
</dbReference>
<dbReference type="InterPro" id="IPR050202">
    <property type="entry name" value="Cyt/Deoxycyt_deaminase"/>
</dbReference>
<organism evidence="17 18">
    <name type="scientific">Hyphomonas beringensis</name>
    <dbReference type="NCBI Taxonomy" id="1280946"/>
    <lineage>
        <taxon>Bacteria</taxon>
        <taxon>Pseudomonadati</taxon>
        <taxon>Pseudomonadota</taxon>
        <taxon>Alphaproteobacteria</taxon>
        <taxon>Hyphomonadales</taxon>
        <taxon>Hyphomonadaceae</taxon>
        <taxon>Hyphomonas</taxon>
    </lineage>
</organism>
<dbReference type="GO" id="GO:0055086">
    <property type="term" value="P:nucleobase-containing small molecule metabolic process"/>
    <property type="evidence" value="ECO:0007669"/>
    <property type="project" value="UniProtKB-ARBA"/>
</dbReference>
<dbReference type="GO" id="GO:0005829">
    <property type="term" value="C:cytosol"/>
    <property type="evidence" value="ECO:0007669"/>
    <property type="project" value="TreeGrafter"/>
</dbReference>
<evidence type="ECO:0000256" key="4">
    <source>
        <dbReference type="ARBA" id="ARBA00012783"/>
    </source>
</evidence>
<dbReference type="EMBL" id="AWFF01000039">
    <property type="protein sequence ID" value="KCZ54289.1"/>
    <property type="molecule type" value="Genomic_DNA"/>
</dbReference>
<reference evidence="17 18" key="1">
    <citation type="journal article" date="2014" name="Antonie Van Leeuwenhoek">
        <title>Hyphomonas beringensis sp. nov. and Hyphomonas chukchiensis sp. nov., isolated from surface seawater of the Bering Sea and Chukchi Sea.</title>
        <authorList>
            <person name="Li C."/>
            <person name="Lai Q."/>
            <person name="Li G."/>
            <person name="Dong C."/>
            <person name="Wang J."/>
            <person name="Liao Y."/>
            <person name="Shao Z."/>
        </authorList>
    </citation>
    <scope>NUCLEOTIDE SEQUENCE [LARGE SCALE GENOMIC DNA]</scope>
    <source>
        <strain evidence="17 18">25B14_1</strain>
    </source>
</reference>
<proteinExistence type="inferred from homology"/>
<name>A0A062UCH7_9PROT</name>
<dbReference type="PANTHER" id="PTHR11644">
    <property type="entry name" value="CYTIDINE DEAMINASE"/>
    <property type="match status" value="1"/>
</dbReference>
<dbReference type="InterPro" id="IPR002125">
    <property type="entry name" value="CMP_dCMP_dom"/>
</dbReference>
<gene>
    <name evidence="17" type="ORF">HY29_14735</name>
</gene>
<dbReference type="InterPro" id="IPR006262">
    <property type="entry name" value="Cyt_deam_tetra"/>
</dbReference>
<evidence type="ECO:0000256" key="8">
    <source>
        <dbReference type="ARBA" id="ARBA00022833"/>
    </source>
</evidence>
<dbReference type="eggNOG" id="COG0295">
    <property type="taxonomic scope" value="Bacteria"/>
</dbReference>
<dbReference type="EC" id="3.5.4.5" evidence="4 15"/>
<evidence type="ECO:0000256" key="5">
    <source>
        <dbReference type="ARBA" id="ARBA00018266"/>
    </source>
</evidence>
<dbReference type="GO" id="GO:0042802">
    <property type="term" value="F:identical protein binding"/>
    <property type="evidence" value="ECO:0007669"/>
    <property type="project" value="UniProtKB-ARBA"/>
</dbReference>
<dbReference type="GO" id="GO:0004126">
    <property type="term" value="F:cytidine deaminase activity"/>
    <property type="evidence" value="ECO:0007669"/>
    <property type="project" value="UniProtKB-UniRule"/>
</dbReference>
<dbReference type="PANTHER" id="PTHR11644:SF2">
    <property type="entry name" value="CYTIDINE DEAMINASE"/>
    <property type="match status" value="1"/>
</dbReference>
<dbReference type="AlphaFoldDB" id="A0A062UCH7"/>
<dbReference type="STRING" id="1280946.HY29_14735"/>
<dbReference type="GO" id="GO:0072527">
    <property type="term" value="P:pyrimidine-containing compound metabolic process"/>
    <property type="evidence" value="ECO:0007669"/>
    <property type="project" value="UniProtKB-ARBA"/>
</dbReference>
<comment type="similarity">
    <text evidence="3 15">Belongs to the cytidine and deoxycytidylate deaminase family.</text>
</comment>
<keyword evidence="18" id="KW-1185">Reference proteome</keyword>
<evidence type="ECO:0000256" key="12">
    <source>
        <dbReference type="PIRSR" id="PIRSR606262-1"/>
    </source>
</evidence>
<dbReference type="PATRIC" id="fig|1280946.3.peg.1957"/>
<feature type="active site" description="Proton donor" evidence="12">
    <location>
        <position position="53"/>
    </location>
</feature>
<accession>A0A062UCH7</accession>
<evidence type="ECO:0000256" key="7">
    <source>
        <dbReference type="ARBA" id="ARBA00022801"/>
    </source>
</evidence>
<dbReference type="SUPFAM" id="SSF53927">
    <property type="entry name" value="Cytidine deaminase-like"/>
    <property type="match status" value="1"/>
</dbReference>
<feature type="domain" description="CMP/dCMP-type deaminase" evidence="16">
    <location>
        <begin position="1"/>
        <end position="126"/>
    </location>
</feature>
<feature type="binding site" evidence="14">
    <location>
        <position position="86"/>
    </location>
    <ligand>
        <name>Zn(2+)</name>
        <dbReference type="ChEBI" id="CHEBI:29105"/>
        <note>catalytic</note>
    </ligand>
</feature>
<evidence type="ECO:0000256" key="11">
    <source>
        <dbReference type="ARBA" id="ARBA00049558"/>
    </source>
</evidence>
<evidence type="ECO:0000256" key="15">
    <source>
        <dbReference type="RuleBase" id="RU364006"/>
    </source>
</evidence>
<feature type="binding site" evidence="14">
    <location>
        <position position="83"/>
    </location>
    <ligand>
        <name>Zn(2+)</name>
        <dbReference type="ChEBI" id="CHEBI:29105"/>
        <note>catalytic</note>
    </ligand>
</feature>
<evidence type="ECO:0000256" key="14">
    <source>
        <dbReference type="PIRSR" id="PIRSR606262-3"/>
    </source>
</evidence>
<sequence length="127" mass="12917">MDRLTKAAMAARENAHAPYSSFKVGAAVLDEQGRIFSGCNVENASYPMGTCAEPSALGAMITAGGKRCSVVLVIGGEGGLTPCGGCRQKIAELGGPDSQVLSLAADGSGLESWTLAELLPSAFDLKP</sequence>
<dbReference type="CDD" id="cd01283">
    <property type="entry name" value="cytidine_deaminase"/>
    <property type="match status" value="1"/>
</dbReference>
<dbReference type="PROSITE" id="PS51747">
    <property type="entry name" value="CYT_DCMP_DEAMINASES_2"/>
    <property type="match status" value="1"/>
</dbReference>
<evidence type="ECO:0000256" key="10">
    <source>
        <dbReference type="ARBA" id="ARBA00049252"/>
    </source>
</evidence>
<dbReference type="InterPro" id="IPR016192">
    <property type="entry name" value="APOBEC/CMP_deaminase_Zn-bd"/>
</dbReference>
<comment type="function">
    <text evidence="2 15">This enzyme scavenges exogenous and endogenous cytidine and 2'-deoxycytidine for UMP synthesis.</text>
</comment>
<evidence type="ECO:0000256" key="13">
    <source>
        <dbReference type="PIRSR" id="PIRSR606262-2"/>
    </source>
</evidence>
<comment type="catalytic activity">
    <reaction evidence="11 15">
        <text>cytidine + H2O + H(+) = uridine + NH4(+)</text>
        <dbReference type="Rhea" id="RHEA:16069"/>
        <dbReference type="ChEBI" id="CHEBI:15377"/>
        <dbReference type="ChEBI" id="CHEBI:15378"/>
        <dbReference type="ChEBI" id="CHEBI:16704"/>
        <dbReference type="ChEBI" id="CHEBI:17562"/>
        <dbReference type="ChEBI" id="CHEBI:28938"/>
        <dbReference type="EC" id="3.5.4.5"/>
    </reaction>
</comment>
<evidence type="ECO:0000256" key="6">
    <source>
        <dbReference type="ARBA" id="ARBA00022723"/>
    </source>
</evidence>
<evidence type="ECO:0000256" key="3">
    <source>
        <dbReference type="ARBA" id="ARBA00006576"/>
    </source>
</evidence>
<feature type="binding site" evidence="13">
    <location>
        <begin position="40"/>
        <end position="46"/>
    </location>
    <ligand>
        <name>substrate</name>
    </ligand>
</feature>
<dbReference type="InterPro" id="IPR016193">
    <property type="entry name" value="Cytidine_deaminase-like"/>
</dbReference>
<evidence type="ECO:0000256" key="9">
    <source>
        <dbReference type="ARBA" id="ARBA00032005"/>
    </source>
</evidence>
<comment type="cofactor">
    <cofactor evidence="1 14 15">
        <name>Zn(2+)</name>
        <dbReference type="ChEBI" id="CHEBI:29105"/>
    </cofactor>
</comment>
<feature type="binding site" evidence="14">
    <location>
        <position position="51"/>
    </location>
    <ligand>
        <name>Zn(2+)</name>
        <dbReference type="ChEBI" id="CHEBI:29105"/>
        <note>catalytic</note>
    </ligand>
</feature>
<keyword evidence="7 15" id="KW-0378">Hydrolase</keyword>
<dbReference type="Gene3D" id="3.40.140.10">
    <property type="entry name" value="Cytidine Deaminase, domain 2"/>
    <property type="match status" value="1"/>
</dbReference>
<comment type="caution">
    <text evidence="17">The sequence shown here is derived from an EMBL/GenBank/DDBJ whole genome shotgun (WGS) entry which is preliminary data.</text>
</comment>
<evidence type="ECO:0000259" key="16">
    <source>
        <dbReference type="PROSITE" id="PS51747"/>
    </source>
</evidence>